<dbReference type="GO" id="GO:0003677">
    <property type="term" value="F:DNA binding"/>
    <property type="evidence" value="ECO:0007669"/>
    <property type="project" value="UniProtKB-KW"/>
</dbReference>
<evidence type="ECO:0000259" key="6">
    <source>
        <dbReference type="Pfam" id="PF17805"/>
    </source>
</evidence>
<dbReference type="InterPro" id="IPR053953">
    <property type="entry name" value="NirdL-like_HTH"/>
</dbReference>
<protein>
    <recommendedName>
        <fullName evidence="4">siroheme decarboxylase</fullName>
        <ecNumber evidence="4">4.1.1.111</ecNumber>
    </recommendedName>
</protein>
<dbReference type="InterPro" id="IPR036388">
    <property type="entry name" value="WH-like_DNA-bd_sf"/>
</dbReference>
<comment type="caution">
    <text evidence="8">The sequence shown here is derived from an EMBL/GenBank/DDBJ whole genome shotgun (WGS) entry which is preliminary data.</text>
</comment>
<comment type="pathway">
    <text evidence="2">Porphyrin-containing compound metabolism.</text>
</comment>
<dbReference type="Proteomes" id="UP000562027">
    <property type="component" value="Unassembled WGS sequence"/>
</dbReference>
<dbReference type="AlphaFoldDB" id="A0A840LDE4"/>
<proteinExistence type="inferred from homology"/>
<dbReference type="EMBL" id="JACHLP010000005">
    <property type="protein sequence ID" value="MBB4844218.1"/>
    <property type="molecule type" value="Genomic_DNA"/>
</dbReference>
<dbReference type="InterPro" id="IPR040523">
    <property type="entry name" value="AsnC_trans_reg2"/>
</dbReference>
<comment type="catalytic activity">
    <reaction evidence="5">
        <text>siroheme + 2 H(+) = 12,18-didecarboxysiroheme + 2 CO2</text>
        <dbReference type="Rhea" id="RHEA:19093"/>
        <dbReference type="ChEBI" id="CHEBI:15378"/>
        <dbReference type="ChEBI" id="CHEBI:16526"/>
        <dbReference type="ChEBI" id="CHEBI:60052"/>
        <dbReference type="ChEBI" id="CHEBI:140497"/>
        <dbReference type="EC" id="4.1.1.111"/>
    </reaction>
</comment>
<comment type="similarity">
    <text evidence="3">Belongs to the Ahb/Nir family.</text>
</comment>
<dbReference type="Gene3D" id="3.30.70.3460">
    <property type="match status" value="1"/>
</dbReference>
<keyword evidence="9" id="KW-1185">Reference proteome</keyword>
<accession>A0A840LDE4</accession>
<dbReference type="GO" id="GO:0016829">
    <property type="term" value="F:lyase activity"/>
    <property type="evidence" value="ECO:0007669"/>
    <property type="project" value="UniProtKB-KW"/>
</dbReference>
<evidence type="ECO:0000259" key="7">
    <source>
        <dbReference type="Pfam" id="PF22451"/>
    </source>
</evidence>
<evidence type="ECO:0000313" key="9">
    <source>
        <dbReference type="Proteomes" id="UP000562027"/>
    </source>
</evidence>
<keyword evidence="1" id="KW-0456">Lyase</keyword>
<dbReference type="PANTHER" id="PTHR43413">
    <property type="entry name" value="TRANSCRIPTIONAL REGULATOR, ASNC FAMILY"/>
    <property type="match status" value="1"/>
</dbReference>
<evidence type="ECO:0000256" key="2">
    <source>
        <dbReference type="ARBA" id="ARBA00023444"/>
    </source>
</evidence>
<evidence type="ECO:0000256" key="1">
    <source>
        <dbReference type="ARBA" id="ARBA00023239"/>
    </source>
</evidence>
<evidence type="ECO:0000256" key="4">
    <source>
        <dbReference type="ARBA" id="ARBA00023471"/>
    </source>
</evidence>
<sequence length="182" mass="20041">MHEPSIDSPSQRPRQDVASIDALDAALINRLQTALPLLPRPFEQLGRELGCSESLVLLRLRRLLSEGVLTRVGPLFQIERAGGLFVLAAMQVPESQYAAVTAQLNAIPAVAHNYRREHALNMWFVLATEKPEESAAVCAQIEALTGLQVLAFPKEREYFVGLRLEARPDAEAYEPQGGQGDD</sequence>
<name>A0A840LDE4_9BURK</name>
<dbReference type="Pfam" id="PF17805">
    <property type="entry name" value="AsnC_trans_reg2"/>
    <property type="match status" value="1"/>
</dbReference>
<reference evidence="8 9" key="1">
    <citation type="submission" date="2020-08" db="EMBL/GenBank/DDBJ databases">
        <title>Functional genomics of gut bacteria from endangered species of beetles.</title>
        <authorList>
            <person name="Carlos-Shanley C."/>
        </authorList>
    </citation>
    <scope>NUCLEOTIDE SEQUENCE [LARGE SCALE GENOMIC DNA]</scope>
    <source>
        <strain evidence="8 9">S00239</strain>
    </source>
</reference>
<feature type="domain" description="Siroheme decarboxylase NirL-like HTH" evidence="7">
    <location>
        <begin position="24"/>
        <end position="69"/>
    </location>
</feature>
<gene>
    <name evidence="8" type="ORF">HNP55_002754</name>
</gene>
<organism evidence="8 9">
    <name type="scientific">Roseateles oligotrophus</name>
    <dbReference type="NCBI Taxonomy" id="1769250"/>
    <lineage>
        <taxon>Bacteria</taxon>
        <taxon>Pseudomonadati</taxon>
        <taxon>Pseudomonadota</taxon>
        <taxon>Betaproteobacteria</taxon>
        <taxon>Burkholderiales</taxon>
        <taxon>Sphaerotilaceae</taxon>
        <taxon>Roseateles</taxon>
    </lineage>
</organism>
<dbReference type="Pfam" id="PF22451">
    <property type="entry name" value="NirdL-like_HTH"/>
    <property type="match status" value="1"/>
</dbReference>
<feature type="domain" description="Siroheme decarboxylase AsnC-like ligand binding" evidence="6">
    <location>
        <begin position="86"/>
        <end position="158"/>
    </location>
</feature>
<dbReference type="EC" id="4.1.1.111" evidence="4"/>
<evidence type="ECO:0000313" key="8">
    <source>
        <dbReference type="EMBL" id="MBB4844218.1"/>
    </source>
</evidence>
<evidence type="ECO:0000256" key="3">
    <source>
        <dbReference type="ARBA" id="ARBA00023457"/>
    </source>
</evidence>
<keyword evidence="8" id="KW-0238">DNA-binding</keyword>
<dbReference type="InterPro" id="IPR050684">
    <property type="entry name" value="HTH-Siroheme_Decarb"/>
</dbReference>
<dbReference type="PANTHER" id="PTHR43413:SF1">
    <property type="entry name" value="SIROHEME DECARBOXYLASE NIRL SUBUNIT"/>
    <property type="match status" value="1"/>
</dbReference>
<dbReference type="Gene3D" id="1.10.10.10">
    <property type="entry name" value="Winged helix-like DNA-binding domain superfamily/Winged helix DNA-binding domain"/>
    <property type="match status" value="1"/>
</dbReference>
<dbReference type="RefSeq" id="WP_184300283.1">
    <property type="nucleotide sequence ID" value="NZ_JACHLP010000005.1"/>
</dbReference>
<evidence type="ECO:0000256" key="5">
    <source>
        <dbReference type="ARBA" id="ARBA00048470"/>
    </source>
</evidence>